<evidence type="ECO:0000313" key="3">
    <source>
        <dbReference type="Proteomes" id="UP001632038"/>
    </source>
</evidence>
<proteinExistence type="predicted"/>
<evidence type="ECO:0000313" key="2">
    <source>
        <dbReference type="EMBL" id="KAL3646551.1"/>
    </source>
</evidence>
<reference evidence="3" key="1">
    <citation type="journal article" date="2024" name="IScience">
        <title>Strigolactones Initiate the Formation of Haustorium-like Structures in Castilleja.</title>
        <authorList>
            <person name="Buerger M."/>
            <person name="Peterson D."/>
            <person name="Chory J."/>
        </authorList>
    </citation>
    <scope>NUCLEOTIDE SEQUENCE [LARGE SCALE GENOMIC DNA]</scope>
</reference>
<keyword evidence="3" id="KW-1185">Reference proteome</keyword>
<gene>
    <name evidence="2" type="ORF">CASFOL_009518</name>
</gene>
<feature type="signal peptide" evidence="1">
    <location>
        <begin position="1"/>
        <end position="18"/>
    </location>
</feature>
<comment type="caution">
    <text evidence="2">The sequence shown here is derived from an EMBL/GenBank/DDBJ whole genome shotgun (WGS) entry which is preliminary data.</text>
</comment>
<feature type="chain" id="PRO_5044754711" evidence="1">
    <location>
        <begin position="19"/>
        <end position="151"/>
    </location>
</feature>
<dbReference type="AlphaFoldDB" id="A0ABD3DWB5"/>
<organism evidence="2 3">
    <name type="scientific">Castilleja foliolosa</name>
    <dbReference type="NCBI Taxonomy" id="1961234"/>
    <lineage>
        <taxon>Eukaryota</taxon>
        <taxon>Viridiplantae</taxon>
        <taxon>Streptophyta</taxon>
        <taxon>Embryophyta</taxon>
        <taxon>Tracheophyta</taxon>
        <taxon>Spermatophyta</taxon>
        <taxon>Magnoliopsida</taxon>
        <taxon>eudicotyledons</taxon>
        <taxon>Gunneridae</taxon>
        <taxon>Pentapetalae</taxon>
        <taxon>asterids</taxon>
        <taxon>lamiids</taxon>
        <taxon>Lamiales</taxon>
        <taxon>Orobanchaceae</taxon>
        <taxon>Pedicularideae</taxon>
        <taxon>Castillejinae</taxon>
        <taxon>Castilleja</taxon>
    </lineage>
</organism>
<evidence type="ECO:0000256" key="1">
    <source>
        <dbReference type="SAM" id="SignalP"/>
    </source>
</evidence>
<sequence length="151" mass="16855">MWSAFLPVCLLSLDGIYQYPSSSFACVLHRRSPDVSLIPLVLGGYSSFLSIEPLSLIPLVQPSSRTCTIDATKIANSIIKEIRKRAKIWHQISGGVERAAVRSGKTIKKRRLFVEVSTERPLGSSKRITITGTWEHTDGMNEIRTVNIIWS</sequence>
<dbReference type="EMBL" id="JAVIJP010000012">
    <property type="protein sequence ID" value="KAL3646551.1"/>
    <property type="molecule type" value="Genomic_DNA"/>
</dbReference>
<dbReference type="Proteomes" id="UP001632038">
    <property type="component" value="Unassembled WGS sequence"/>
</dbReference>
<protein>
    <submittedName>
        <fullName evidence="2">Uncharacterized protein</fullName>
    </submittedName>
</protein>
<name>A0ABD3DWB5_9LAMI</name>
<keyword evidence="1" id="KW-0732">Signal</keyword>
<accession>A0ABD3DWB5</accession>